<evidence type="ECO:0000256" key="1">
    <source>
        <dbReference type="SAM" id="MobiDB-lite"/>
    </source>
</evidence>
<name>A0A975J2U9_9BACT</name>
<evidence type="ECO:0000313" key="3">
    <source>
        <dbReference type="Proteomes" id="UP000676169"/>
    </source>
</evidence>
<feature type="region of interest" description="Disordered" evidence="1">
    <location>
        <begin position="1"/>
        <end position="21"/>
    </location>
</feature>
<dbReference type="EMBL" id="CP073100">
    <property type="protein sequence ID" value="QUE53032.1"/>
    <property type="molecule type" value="Genomic_DNA"/>
</dbReference>
<organism evidence="2 3">
    <name type="scientific">Luteolibacter ambystomatis</name>
    <dbReference type="NCBI Taxonomy" id="2824561"/>
    <lineage>
        <taxon>Bacteria</taxon>
        <taxon>Pseudomonadati</taxon>
        <taxon>Verrucomicrobiota</taxon>
        <taxon>Verrucomicrobiia</taxon>
        <taxon>Verrucomicrobiales</taxon>
        <taxon>Verrucomicrobiaceae</taxon>
        <taxon>Luteolibacter</taxon>
    </lineage>
</organism>
<accession>A0A975J2U9</accession>
<dbReference type="KEGG" id="lamb:KBB96_09090"/>
<gene>
    <name evidence="2" type="ORF">KBB96_09090</name>
</gene>
<dbReference type="Proteomes" id="UP000676169">
    <property type="component" value="Chromosome"/>
</dbReference>
<sequence>MRPYVPPTGDPTKSSEWEKFGPGAIVKRDSQSYEQRAQFLIGKKGVADAQSPDAISPVYFFKRKLISGSNFDASGGYTLPGVADIQASASKTKDKEVEVELGNVYKSQPLGLGELNQILAKKAGSIYAGTRTNVRREKSDVVAAVYYTDGITYTFHEKSSTAGSVKVDVTSADISAELKAKGVSDINGSVHVPTKVFLGYEPVTDVKNVIPR</sequence>
<reference evidence="2" key="1">
    <citation type="submission" date="2021-04" db="EMBL/GenBank/DDBJ databases">
        <title>Luteolibacter sp. 32A isolated from the skin of an Anderson's salamander (Ambystoma andersonii).</title>
        <authorList>
            <person name="Spergser J."/>
            <person name="Busse H.-J."/>
        </authorList>
    </citation>
    <scope>NUCLEOTIDE SEQUENCE</scope>
    <source>
        <strain evidence="2">32A</strain>
    </source>
</reference>
<dbReference type="AlphaFoldDB" id="A0A975J2U9"/>
<protein>
    <submittedName>
        <fullName evidence="2">Uncharacterized protein</fullName>
    </submittedName>
</protein>
<evidence type="ECO:0000313" key="2">
    <source>
        <dbReference type="EMBL" id="QUE53032.1"/>
    </source>
</evidence>
<dbReference type="RefSeq" id="WP_211634376.1">
    <property type="nucleotide sequence ID" value="NZ_CP073100.1"/>
</dbReference>
<proteinExistence type="predicted"/>
<keyword evidence="3" id="KW-1185">Reference proteome</keyword>